<protein>
    <submittedName>
        <fullName evidence="3">Uncharacterized protein</fullName>
    </submittedName>
</protein>
<evidence type="ECO:0000313" key="4">
    <source>
        <dbReference type="Proteomes" id="UP000077315"/>
    </source>
</evidence>
<feature type="compositionally biased region" description="Basic and acidic residues" evidence="1">
    <location>
        <begin position="639"/>
        <end position="673"/>
    </location>
</feature>
<feature type="transmembrane region" description="Helical" evidence="2">
    <location>
        <begin position="1087"/>
        <end position="1107"/>
    </location>
</feature>
<proteinExistence type="predicted"/>
<dbReference type="VEuPathDB" id="FungiDB:PHYBLDRAFT_140831"/>
<keyword evidence="2" id="KW-0472">Membrane</keyword>
<dbReference type="EMBL" id="KV440973">
    <property type="protein sequence ID" value="OAD78773.1"/>
    <property type="molecule type" value="Genomic_DNA"/>
</dbReference>
<feature type="transmembrane region" description="Helical" evidence="2">
    <location>
        <begin position="446"/>
        <end position="463"/>
    </location>
</feature>
<dbReference type="RefSeq" id="XP_018296813.1">
    <property type="nucleotide sequence ID" value="XM_018430464.1"/>
</dbReference>
<reference evidence="4" key="1">
    <citation type="submission" date="2015-06" db="EMBL/GenBank/DDBJ databases">
        <title>Expansion of signal transduction pathways in fungi by whole-genome duplication.</title>
        <authorList>
            <consortium name="DOE Joint Genome Institute"/>
            <person name="Corrochano L.M."/>
            <person name="Kuo A."/>
            <person name="Marcet-Houben M."/>
            <person name="Polaino S."/>
            <person name="Salamov A."/>
            <person name="Villalobos J.M."/>
            <person name="Alvarez M.I."/>
            <person name="Avalos J."/>
            <person name="Benito E.P."/>
            <person name="Benoit I."/>
            <person name="Burger G."/>
            <person name="Camino L.P."/>
            <person name="Canovas D."/>
            <person name="Cerda-Olmedo E."/>
            <person name="Cheng J.-F."/>
            <person name="Dominguez A."/>
            <person name="Elias M."/>
            <person name="Eslava A.P."/>
            <person name="Glaser F."/>
            <person name="Grimwood J."/>
            <person name="Gutierrez G."/>
            <person name="Heitman J."/>
            <person name="Henrissat B."/>
            <person name="Iturriaga E.A."/>
            <person name="Lang B.F."/>
            <person name="Lavin J.L."/>
            <person name="Lee S."/>
            <person name="Li W."/>
            <person name="Lindquist E."/>
            <person name="Lopez-Garcia S."/>
            <person name="Luque E.M."/>
            <person name="Marcos A.T."/>
            <person name="Martin J."/>
            <person name="McCluskey K."/>
            <person name="Medina H.R."/>
            <person name="Miralles-Duran A."/>
            <person name="Miyazaki A."/>
            <person name="Munoz-Torres E."/>
            <person name="Oguiza J.A."/>
            <person name="Ohm R."/>
            <person name="Olmedo M."/>
            <person name="Orejas M."/>
            <person name="Ortiz-Castellanos L."/>
            <person name="Pisabarro A.G."/>
            <person name="Rodriguez-Romero J."/>
            <person name="Ruiz-Herrera J."/>
            <person name="Ruiz-Vazquez R."/>
            <person name="Sanz C."/>
            <person name="Schackwitz W."/>
            <person name="Schmutz J."/>
            <person name="Shahriari M."/>
            <person name="Shelest E."/>
            <person name="Silva-Franco F."/>
            <person name="Soanes D."/>
            <person name="Syed K."/>
            <person name="Tagua V.G."/>
            <person name="Talbot N.J."/>
            <person name="Thon M."/>
            <person name="De vries R.P."/>
            <person name="Wiebenga A."/>
            <person name="Yadav J.S."/>
            <person name="Braun E.L."/>
            <person name="Baker S."/>
            <person name="Garre V."/>
            <person name="Horwitz B."/>
            <person name="Torres-Martinez S."/>
            <person name="Idnurm A."/>
            <person name="Herrera-Estrella A."/>
            <person name="Gabaldon T."/>
            <person name="Grigoriev I.V."/>
        </authorList>
    </citation>
    <scope>NUCLEOTIDE SEQUENCE [LARGE SCALE GENOMIC DNA]</scope>
    <source>
        <strain evidence="4">NRRL 1555(-)</strain>
    </source>
</reference>
<dbReference type="AlphaFoldDB" id="A0A162UYA4"/>
<organism evidence="3 4">
    <name type="scientific">Phycomyces blakesleeanus (strain ATCC 8743b / DSM 1359 / FGSC 10004 / NBRC 33097 / NRRL 1555)</name>
    <dbReference type="NCBI Taxonomy" id="763407"/>
    <lineage>
        <taxon>Eukaryota</taxon>
        <taxon>Fungi</taxon>
        <taxon>Fungi incertae sedis</taxon>
        <taxon>Mucoromycota</taxon>
        <taxon>Mucoromycotina</taxon>
        <taxon>Mucoromycetes</taxon>
        <taxon>Mucorales</taxon>
        <taxon>Phycomycetaceae</taxon>
        <taxon>Phycomyces</taxon>
    </lineage>
</organism>
<sequence>MLFSKYNVNRLQNKRQKNALFSICFLISIQLLECAAAPLDISTFIDNTISEKLKAVFIVLKTVLLAYVAHAMTVRVDQSTLLLPGIFKRASSLVWPISGIYEAIGSMIKRINGDKIIGLPDRKRPEKKKTTEISHPENGILLQENDAQQKYDDLKKFAEDVESLGGQKIIKDNSDALDTILRHMGDDKARVIKNSILNEAIYLGFDNNMGKQMHNITPYFSKDMAITGPGSVRKHQIQIPSSLIKYLPVSTLIQLDQAFGIEDSGHLVKFITLLQLLWTVGEIILGVGESWSKLVMIIYTFMSVLQTVSLIVLPAQVIAFSLIYDSSKNKNDLEKETGVQDPESQGIEKNTFLHPVSRIVYSSLPPKFQELFSYKNDTPYYIFRNCYPKAENIKEICQELVVKKLRFTPQPIGIWEILVIFGSPAIFLLLGLVADYSKRNTTQQWVITWLLGSFPLTVLRIYVTLFKYVTISVPVPVPVSVFVQRNGLRCHASELLLNKRLQREDSPMNSKKPKTAIPRTDNMPHFAHLRSFIGSSKLLLCILLYNMIERCFAAPFDLGEYVDSHLSESEITALKVLKTVLLAYVSHAATVRPDQSTRFLPTLYKRMSALAWPTSGIYEAVGSIRKKMDGDNILGINKSTEKQSTKDDQSRRERVISHESNKGSNESDKSDAKHFYSQHHIERNIRTRTYQEKHLQKSRGISVSPEIKEYPLAPEDLSAVTPTQSPKTITAYDTISSAITVTFSDENPEQIRPNITQNNQKLSYGSAINETISENEEVDIVEKFILPKNRRRVLKKSETLITVYADTMTLTETRAGFKEGIYDNGDHLKKILEDIGPERAESLKKAILSGSIHIGCNTVNADEEYRPFYYKTKTMTIAGPGSKHMYQIPVHPKIIRYLSKTMLNQLKEATRLEESSHLPRFISLIQLGYTLYEIIRGSGDSWSKLILGIFTIMSILQTASLYFLPMQVSAFSIESDLERYEALCEELEVKPVYITDDELLQSTMKLLTQGAEKSERKHARIALHALAKSNVPSHLGMILFVEKETKLKGISTQPSGKWEYFVLSSGIVIPLLLGIIAGYKRHTRTEWIVLAWIISSIPFTFLRLFYLEPDYITKKSFPFATFLMVIPGITLIFVATVFSYMPV</sequence>
<feature type="transmembrane region" description="Helical" evidence="2">
    <location>
        <begin position="413"/>
        <end position="434"/>
    </location>
</feature>
<dbReference type="InParanoid" id="A0A162UYA4"/>
<accession>A0A162UYA4</accession>
<feature type="region of interest" description="Disordered" evidence="1">
    <location>
        <begin position="635"/>
        <end position="673"/>
    </location>
</feature>
<dbReference type="Proteomes" id="UP000077315">
    <property type="component" value="Unassembled WGS sequence"/>
</dbReference>
<evidence type="ECO:0000313" key="3">
    <source>
        <dbReference type="EMBL" id="OAD78773.1"/>
    </source>
</evidence>
<evidence type="ECO:0000256" key="2">
    <source>
        <dbReference type="SAM" id="Phobius"/>
    </source>
</evidence>
<feature type="transmembrane region" description="Helical" evidence="2">
    <location>
        <begin position="1119"/>
        <end position="1141"/>
    </location>
</feature>
<feature type="transmembrane region" description="Helical" evidence="2">
    <location>
        <begin position="55"/>
        <end position="74"/>
    </location>
</feature>
<dbReference type="OrthoDB" id="2264429at2759"/>
<gene>
    <name evidence="3" type="ORF">PHYBLDRAFT_140831</name>
</gene>
<keyword evidence="2" id="KW-1133">Transmembrane helix</keyword>
<feature type="transmembrane region" description="Helical" evidence="2">
    <location>
        <begin position="294"/>
        <end position="324"/>
    </location>
</feature>
<feature type="transmembrane region" description="Helical" evidence="2">
    <location>
        <begin position="1060"/>
        <end position="1080"/>
    </location>
</feature>
<name>A0A162UYA4_PHYB8</name>
<keyword evidence="4" id="KW-1185">Reference proteome</keyword>
<keyword evidence="2" id="KW-0812">Transmembrane</keyword>
<evidence type="ECO:0000256" key="1">
    <source>
        <dbReference type="SAM" id="MobiDB-lite"/>
    </source>
</evidence>
<dbReference type="GeneID" id="28991370"/>